<feature type="compositionally biased region" description="Basic and acidic residues" evidence="12">
    <location>
        <begin position="530"/>
        <end position="543"/>
    </location>
</feature>
<dbReference type="SUPFAM" id="SSF55874">
    <property type="entry name" value="ATPase domain of HSP90 chaperone/DNA topoisomerase II/histidine kinase"/>
    <property type="match status" value="1"/>
</dbReference>
<dbReference type="PRINTS" id="PR00344">
    <property type="entry name" value="BCTRLSENSOR"/>
</dbReference>
<comment type="catalytic activity">
    <reaction evidence="1">
        <text>ATP + protein L-histidine = ADP + protein N-phospho-L-histidine.</text>
        <dbReference type="EC" id="2.7.13.3"/>
    </reaction>
</comment>
<evidence type="ECO:0000256" key="13">
    <source>
        <dbReference type="SAM" id="Phobius"/>
    </source>
</evidence>
<gene>
    <name evidence="16" type="ORF">CLV54_3094</name>
</gene>
<keyword evidence="6" id="KW-0808">Transferase</keyword>
<dbReference type="GO" id="GO:0000155">
    <property type="term" value="F:phosphorelay sensor kinase activity"/>
    <property type="evidence" value="ECO:0007669"/>
    <property type="project" value="InterPro"/>
</dbReference>
<accession>A0A2M9BCS6</accession>
<dbReference type="InterPro" id="IPR003660">
    <property type="entry name" value="HAMP_dom"/>
</dbReference>
<evidence type="ECO:0000259" key="14">
    <source>
        <dbReference type="PROSITE" id="PS50109"/>
    </source>
</evidence>
<keyword evidence="7 13" id="KW-0812">Transmembrane</keyword>
<feature type="domain" description="HAMP" evidence="15">
    <location>
        <begin position="186"/>
        <end position="248"/>
    </location>
</feature>
<evidence type="ECO:0000256" key="7">
    <source>
        <dbReference type="ARBA" id="ARBA00022692"/>
    </source>
</evidence>
<evidence type="ECO:0000256" key="8">
    <source>
        <dbReference type="ARBA" id="ARBA00022777"/>
    </source>
</evidence>
<reference evidence="16 17" key="1">
    <citation type="submission" date="2017-11" db="EMBL/GenBank/DDBJ databases">
        <title>Genomic Encyclopedia of Archaeal and Bacterial Type Strains, Phase II (KMG-II): From Individual Species to Whole Genera.</title>
        <authorList>
            <person name="Goeker M."/>
        </authorList>
    </citation>
    <scope>NUCLEOTIDE SEQUENCE [LARGE SCALE GENOMIC DNA]</scope>
    <source>
        <strain evidence="16 17">DSM 25625</strain>
    </source>
</reference>
<feature type="transmembrane region" description="Helical" evidence="13">
    <location>
        <begin position="162"/>
        <end position="185"/>
    </location>
</feature>
<dbReference type="SMART" id="SM00304">
    <property type="entry name" value="HAMP"/>
    <property type="match status" value="1"/>
</dbReference>
<dbReference type="SUPFAM" id="SSF47384">
    <property type="entry name" value="Homodimeric domain of signal transducing histidine kinase"/>
    <property type="match status" value="1"/>
</dbReference>
<organism evidence="16 17">
    <name type="scientific">Compostimonas suwonensis</name>
    <dbReference type="NCBI Taxonomy" id="1048394"/>
    <lineage>
        <taxon>Bacteria</taxon>
        <taxon>Bacillati</taxon>
        <taxon>Actinomycetota</taxon>
        <taxon>Actinomycetes</taxon>
        <taxon>Micrococcales</taxon>
        <taxon>Microbacteriaceae</taxon>
        <taxon>Compostimonas</taxon>
    </lineage>
</organism>
<evidence type="ECO:0000256" key="10">
    <source>
        <dbReference type="ARBA" id="ARBA00023012"/>
    </source>
</evidence>
<dbReference type="FunFam" id="1.10.287.130:FF:000001">
    <property type="entry name" value="Two-component sensor histidine kinase"/>
    <property type="match status" value="1"/>
</dbReference>
<dbReference type="InterPro" id="IPR004358">
    <property type="entry name" value="Sig_transdc_His_kin-like_C"/>
</dbReference>
<keyword evidence="11 13" id="KW-0472">Membrane</keyword>
<dbReference type="EC" id="2.7.13.3" evidence="4"/>
<evidence type="ECO:0000256" key="3">
    <source>
        <dbReference type="ARBA" id="ARBA00004236"/>
    </source>
</evidence>
<feature type="region of interest" description="Disordered" evidence="12">
    <location>
        <begin position="512"/>
        <end position="543"/>
    </location>
</feature>
<dbReference type="Gene3D" id="3.30.565.10">
    <property type="entry name" value="Histidine kinase-like ATPase, C-terminal domain"/>
    <property type="match status" value="1"/>
</dbReference>
<evidence type="ECO:0000256" key="5">
    <source>
        <dbReference type="ARBA" id="ARBA00022553"/>
    </source>
</evidence>
<evidence type="ECO:0000313" key="17">
    <source>
        <dbReference type="Proteomes" id="UP000230161"/>
    </source>
</evidence>
<comment type="cofactor">
    <cofactor evidence="2">
        <name>a divalent metal cation</name>
        <dbReference type="ChEBI" id="CHEBI:60240"/>
    </cofactor>
</comment>
<evidence type="ECO:0000313" key="16">
    <source>
        <dbReference type="EMBL" id="PJJ55743.1"/>
    </source>
</evidence>
<keyword evidence="9 13" id="KW-1133">Transmembrane helix</keyword>
<evidence type="ECO:0000259" key="15">
    <source>
        <dbReference type="PROSITE" id="PS50885"/>
    </source>
</evidence>
<dbReference type="InterPro" id="IPR050428">
    <property type="entry name" value="TCS_sensor_his_kinase"/>
</dbReference>
<dbReference type="PROSITE" id="PS50885">
    <property type="entry name" value="HAMP"/>
    <property type="match status" value="1"/>
</dbReference>
<dbReference type="GO" id="GO:0005509">
    <property type="term" value="F:calcium ion binding"/>
    <property type="evidence" value="ECO:0007669"/>
    <property type="project" value="UniProtKB-ARBA"/>
</dbReference>
<dbReference type="InterPro" id="IPR036890">
    <property type="entry name" value="HATPase_C_sf"/>
</dbReference>
<evidence type="ECO:0000256" key="4">
    <source>
        <dbReference type="ARBA" id="ARBA00012438"/>
    </source>
</evidence>
<dbReference type="SMART" id="SM00388">
    <property type="entry name" value="HisKA"/>
    <property type="match status" value="1"/>
</dbReference>
<dbReference type="Pfam" id="PF00672">
    <property type="entry name" value="HAMP"/>
    <property type="match status" value="1"/>
</dbReference>
<dbReference type="InterPro" id="IPR003594">
    <property type="entry name" value="HATPase_dom"/>
</dbReference>
<dbReference type="Proteomes" id="UP000230161">
    <property type="component" value="Unassembled WGS sequence"/>
</dbReference>
<sequence>MVSVVTLLAVVSAVIGVVSVVYIENYLTTELDEQLTNTVDRAGRAIIQPGSPVLAPSPRGESPPWAELILNAPAQPEGSLAVVEARGEILSAGYLDRAGEIQSLGSDQQAQIAGMPHDNRPHTVELGGDLGSYRVFTLDGPGGEALVIGLSLGPLQDTVAKLIAIIAVVTVVGMALVALLAAGLVRLALRPLERVVTTATRVSELPLDRGDVSLAPRVPEGDTDPGTEVGRVGVAFNRMLDHVGAALRARATSEAKVRQFVADASHELRTPLASIRGYSELTRRVQHDLPIDVTHSLGRIEAESLRMTTLVEDLLLLARLDEGRELERRPVDLSRLAVDALSDAHVAGPDHEWEMELPDEPVETLGDAPRLHQVVANLLTNARVHTPPGTTVVLALETHDGEAVLSVTDDGPGIDAGVRDVIFERFARGDNSRSRATGSTGLGLSIVHAVVAAQNGTVTLESRPGRTRFEVHLPFVEPAEGARARSDEPMMDAEDDEGELVAEGRAVAAVEASAVEADGPGLAVEDEPGDGGRQRPRSEMMEP</sequence>
<evidence type="ECO:0000256" key="6">
    <source>
        <dbReference type="ARBA" id="ARBA00022679"/>
    </source>
</evidence>
<protein>
    <recommendedName>
        <fullName evidence="4">histidine kinase</fullName>
        <ecNumber evidence="4">2.7.13.3</ecNumber>
    </recommendedName>
</protein>
<comment type="caution">
    <text evidence="16">The sequence shown here is derived from an EMBL/GenBank/DDBJ whole genome shotgun (WGS) entry which is preliminary data.</text>
</comment>
<dbReference type="InterPro" id="IPR005467">
    <property type="entry name" value="His_kinase_dom"/>
</dbReference>
<proteinExistence type="predicted"/>
<comment type="subcellular location">
    <subcellularLocation>
        <location evidence="3">Cell membrane</location>
    </subcellularLocation>
</comment>
<dbReference type="PANTHER" id="PTHR45436:SF5">
    <property type="entry name" value="SENSOR HISTIDINE KINASE TRCS"/>
    <property type="match status" value="1"/>
</dbReference>
<dbReference type="CDD" id="cd00075">
    <property type="entry name" value="HATPase"/>
    <property type="match status" value="1"/>
</dbReference>
<keyword evidence="17" id="KW-1185">Reference proteome</keyword>
<keyword evidence="5" id="KW-0597">Phosphoprotein</keyword>
<dbReference type="Gene3D" id="6.10.340.10">
    <property type="match status" value="1"/>
</dbReference>
<dbReference type="InterPro" id="IPR003661">
    <property type="entry name" value="HisK_dim/P_dom"/>
</dbReference>
<evidence type="ECO:0000256" key="9">
    <source>
        <dbReference type="ARBA" id="ARBA00022989"/>
    </source>
</evidence>
<keyword evidence="10" id="KW-0902">Two-component regulatory system</keyword>
<dbReference type="Pfam" id="PF00512">
    <property type="entry name" value="HisKA"/>
    <property type="match status" value="1"/>
</dbReference>
<dbReference type="CDD" id="cd00082">
    <property type="entry name" value="HisKA"/>
    <property type="match status" value="1"/>
</dbReference>
<evidence type="ECO:0000256" key="2">
    <source>
        <dbReference type="ARBA" id="ARBA00001968"/>
    </source>
</evidence>
<dbReference type="PANTHER" id="PTHR45436">
    <property type="entry name" value="SENSOR HISTIDINE KINASE YKOH"/>
    <property type="match status" value="1"/>
</dbReference>
<dbReference type="AlphaFoldDB" id="A0A2M9BCS6"/>
<dbReference type="Pfam" id="PF02518">
    <property type="entry name" value="HATPase_c"/>
    <property type="match status" value="1"/>
</dbReference>
<dbReference type="Gene3D" id="1.10.287.130">
    <property type="match status" value="1"/>
</dbReference>
<dbReference type="FunFam" id="3.30.565.10:FF:000006">
    <property type="entry name" value="Sensor histidine kinase WalK"/>
    <property type="match status" value="1"/>
</dbReference>
<feature type="domain" description="Histidine kinase" evidence="14">
    <location>
        <begin position="263"/>
        <end position="477"/>
    </location>
</feature>
<evidence type="ECO:0000256" key="12">
    <source>
        <dbReference type="SAM" id="MobiDB-lite"/>
    </source>
</evidence>
<evidence type="ECO:0000256" key="11">
    <source>
        <dbReference type="ARBA" id="ARBA00023136"/>
    </source>
</evidence>
<dbReference type="CDD" id="cd06225">
    <property type="entry name" value="HAMP"/>
    <property type="match status" value="1"/>
</dbReference>
<evidence type="ECO:0000256" key="1">
    <source>
        <dbReference type="ARBA" id="ARBA00000085"/>
    </source>
</evidence>
<dbReference type="EMBL" id="PGFB01000005">
    <property type="protein sequence ID" value="PJJ55743.1"/>
    <property type="molecule type" value="Genomic_DNA"/>
</dbReference>
<dbReference type="PROSITE" id="PS50109">
    <property type="entry name" value="HIS_KIN"/>
    <property type="match status" value="1"/>
</dbReference>
<dbReference type="GO" id="GO:0005886">
    <property type="term" value="C:plasma membrane"/>
    <property type="evidence" value="ECO:0007669"/>
    <property type="project" value="UniProtKB-SubCell"/>
</dbReference>
<keyword evidence="8 16" id="KW-0418">Kinase</keyword>
<name>A0A2M9BCS6_9MICO</name>
<dbReference type="InterPro" id="IPR036097">
    <property type="entry name" value="HisK_dim/P_sf"/>
</dbReference>
<dbReference type="SMART" id="SM00387">
    <property type="entry name" value="HATPase_c"/>
    <property type="match status" value="1"/>
</dbReference>